<dbReference type="KEGG" id="rul:UC8_32050"/>
<dbReference type="AlphaFoldDB" id="A0A5B9QVR3"/>
<dbReference type="RefSeq" id="WP_202908854.1">
    <property type="nucleotide sequence ID" value="NZ_CP042914.1"/>
</dbReference>
<accession>A0A5B9QVR3</accession>
<dbReference type="EMBL" id="CP042914">
    <property type="protein sequence ID" value="QEG41186.1"/>
    <property type="molecule type" value="Genomic_DNA"/>
</dbReference>
<feature type="compositionally biased region" description="Acidic residues" evidence="1">
    <location>
        <begin position="25"/>
        <end position="45"/>
    </location>
</feature>
<name>A0A5B9QVR3_9BACT</name>
<dbReference type="Proteomes" id="UP000325286">
    <property type="component" value="Chromosome"/>
</dbReference>
<evidence type="ECO:0000313" key="3">
    <source>
        <dbReference type="Proteomes" id="UP000325286"/>
    </source>
</evidence>
<proteinExistence type="predicted"/>
<reference evidence="2 3" key="1">
    <citation type="submission" date="2019-08" db="EMBL/GenBank/DDBJ databases">
        <title>Deep-cultivation of Planctomycetes and their phenomic and genomic characterization uncovers novel biology.</title>
        <authorList>
            <person name="Wiegand S."/>
            <person name="Jogler M."/>
            <person name="Boedeker C."/>
            <person name="Pinto D."/>
            <person name="Vollmers J."/>
            <person name="Rivas-Marin E."/>
            <person name="Kohn T."/>
            <person name="Peeters S.H."/>
            <person name="Heuer A."/>
            <person name="Rast P."/>
            <person name="Oberbeckmann S."/>
            <person name="Bunk B."/>
            <person name="Jeske O."/>
            <person name="Meyerdierks A."/>
            <person name="Storesund J.E."/>
            <person name="Kallscheuer N."/>
            <person name="Luecker S."/>
            <person name="Lage O.M."/>
            <person name="Pohl T."/>
            <person name="Merkel B.J."/>
            <person name="Hornburger P."/>
            <person name="Mueller R.-W."/>
            <person name="Bruemmer F."/>
            <person name="Labrenz M."/>
            <person name="Spormann A.M."/>
            <person name="Op den Camp H."/>
            <person name="Overmann J."/>
            <person name="Amann R."/>
            <person name="Jetten M.S.M."/>
            <person name="Mascher T."/>
            <person name="Medema M.H."/>
            <person name="Devos D.P."/>
            <person name="Kaster A.-K."/>
            <person name="Ovreas L."/>
            <person name="Rohde M."/>
            <person name="Galperin M.Y."/>
            <person name="Jogler C."/>
        </authorList>
    </citation>
    <scope>NUCLEOTIDE SEQUENCE [LARGE SCALE GENOMIC DNA]</scope>
    <source>
        <strain evidence="2 3">UC8</strain>
    </source>
</reference>
<protein>
    <submittedName>
        <fullName evidence="2">Uncharacterized protein</fullName>
    </submittedName>
</protein>
<evidence type="ECO:0000313" key="2">
    <source>
        <dbReference type="EMBL" id="QEG41186.1"/>
    </source>
</evidence>
<evidence type="ECO:0000256" key="1">
    <source>
        <dbReference type="SAM" id="MobiDB-lite"/>
    </source>
</evidence>
<organism evidence="2 3">
    <name type="scientific">Roseimaritima ulvae</name>
    <dbReference type="NCBI Taxonomy" id="980254"/>
    <lineage>
        <taxon>Bacteria</taxon>
        <taxon>Pseudomonadati</taxon>
        <taxon>Planctomycetota</taxon>
        <taxon>Planctomycetia</taxon>
        <taxon>Pirellulales</taxon>
        <taxon>Pirellulaceae</taxon>
        <taxon>Roseimaritima</taxon>
    </lineage>
</organism>
<feature type="compositionally biased region" description="Basic and acidic residues" evidence="1">
    <location>
        <begin position="1"/>
        <end position="24"/>
    </location>
</feature>
<feature type="region of interest" description="Disordered" evidence="1">
    <location>
        <begin position="1"/>
        <end position="45"/>
    </location>
</feature>
<sequence length="45" mass="5200">MEKKFKAQEKLNRRMERKLAKGDEETQADAPESDTSDEDLENSEA</sequence>
<gene>
    <name evidence="2" type="ORF">UC8_32050</name>
</gene>
<keyword evidence="3" id="KW-1185">Reference proteome</keyword>